<evidence type="ECO:0000256" key="1">
    <source>
        <dbReference type="PROSITE-ProRule" id="PRU00042"/>
    </source>
</evidence>
<feature type="domain" description="C2H2-type" evidence="3">
    <location>
        <begin position="54"/>
        <end position="82"/>
    </location>
</feature>
<evidence type="ECO:0000259" key="3">
    <source>
        <dbReference type="PROSITE" id="PS50157"/>
    </source>
</evidence>
<dbReference type="GO" id="GO:0008270">
    <property type="term" value="F:zinc ion binding"/>
    <property type="evidence" value="ECO:0007669"/>
    <property type="project" value="UniProtKB-KW"/>
</dbReference>
<name>A0AA36MFQ5_CYLNA</name>
<dbReference type="PANTHER" id="PTHR33936:SF25">
    <property type="entry name" value="C2H2-TYPE DOMAIN-CONTAINING PROTEIN"/>
    <property type="match status" value="1"/>
</dbReference>
<keyword evidence="1" id="KW-0862">Zinc</keyword>
<feature type="compositionally biased region" description="Acidic residues" evidence="2">
    <location>
        <begin position="317"/>
        <end position="338"/>
    </location>
</feature>
<dbReference type="SUPFAM" id="SSF57667">
    <property type="entry name" value="beta-beta-alpha zinc fingers"/>
    <property type="match status" value="1"/>
</dbReference>
<protein>
    <recommendedName>
        <fullName evidence="3">C2H2-type domain-containing protein</fullName>
    </recommendedName>
</protein>
<feature type="region of interest" description="Disordered" evidence="2">
    <location>
        <begin position="302"/>
        <end position="338"/>
    </location>
</feature>
<dbReference type="PROSITE" id="PS00028">
    <property type="entry name" value="ZINC_FINGER_C2H2_1"/>
    <property type="match status" value="2"/>
</dbReference>
<dbReference type="PROSITE" id="PS50157">
    <property type="entry name" value="ZINC_FINGER_C2H2_2"/>
    <property type="match status" value="1"/>
</dbReference>
<evidence type="ECO:0000313" key="5">
    <source>
        <dbReference type="Proteomes" id="UP001176961"/>
    </source>
</evidence>
<reference evidence="4" key="1">
    <citation type="submission" date="2023-07" db="EMBL/GenBank/DDBJ databases">
        <authorList>
            <consortium name="CYATHOMIX"/>
        </authorList>
    </citation>
    <scope>NUCLEOTIDE SEQUENCE</scope>
    <source>
        <strain evidence="4">N/A</strain>
    </source>
</reference>
<gene>
    <name evidence="4" type="ORF">CYNAS_LOCUS20538</name>
</gene>
<dbReference type="AlphaFoldDB" id="A0AA36MFQ5"/>
<dbReference type="SMART" id="SM00355">
    <property type="entry name" value="ZnF_C2H2"/>
    <property type="match status" value="3"/>
</dbReference>
<accession>A0AA36MFQ5</accession>
<dbReference type="PANTHER" id="PTHR33936">
    <property type="entry name" value="PROTEIN CBG17840"/>
    <property type="match status" value="1"/>
</dbReference>
<proteinExistence type="predicted"/>
<keyword evidence="1" id="KW-0863">Zinc-finger</keyword>
<dbReference type="Gene3D" id="3.30.160.60">
    <property type="entry name" value="Classic Zinc Finger"/>
    <property type="match status" value="1"/>
</dbReference>
<keyword evidence="1" id="KW-0479">Metal-binding</keyword>
<sequence>MNSSQAQCHVCGRGPYLLNNLYSHLRFVHNCPEDEVQEVRAAIKRAKFRVNDRYKCQVCGKTYFSDGGLRKHRRKVHGEQEESETGTAEKSQARIAAVSCPLCRETFSSSLGLALHCEDKHSDSHLDFTVIDVQFDNWKSFEIWKERKERETMSKLVRRTTRKSGKGTTHMYACQYSARNHGKKPLAENERKRKRKCKLSPNHCPCFAKVTVKLDQTVDVVACFGHLGHESATEVFPLTTDEEMIVKQMILTKLSARKIVKQLRIKYWVVDAPEDEQPRICFLTTKDVRNVAVRHGLLNSLNNAADHDSPSPSFDEHDNEDYAEFSENEFSEMSDEGL</sequence>
<comment type="caution">
    <text evidence="4">The sequence shown here is derived from an EMBL/GenBank/DDBJ whole genome shotgun (WGS) entry which is preliminary data.</text>
</comment>
<dbReference type="Proteomes" id="UP001176961">
    <property type="component" value="Unassembled WGS sequence"/>
</dbReference>
<keyword evidence="5" id="KW-1185">Reference proteome</keyword>
<dbReference type="EMBL" id="CATQJL010000316">
    <property type="protein sequence ID" value="CAJ0608555.1"/>
    <property type="molecule type" value="Genomic_DNA"/>
</dbReference>
<organism evidence="4 5">
    <name type="scientific">Cylicocyclus nassatus</name>
    <name type="common">Nematode worm</name>
    <dbReference type="NCBI Taxonomy" id="53992"/>
    <lineage>
        <taxon>Eukaryota</taxon>
        <taxon>Metazoa</taxon>
        <taxon>Ecdysozoa</taxon>
        <taxon>Nematoda</taxon>
        <taxon>Chromadorea</taxon>
        <taxon>Rhabditida</taxon>
        <taxon>Rhabditina</taxon>
        <taxon>Rhabditomorpha</taxon>
        <taxon>Strongyloidea</taxon>
        <taxon>Strongylidae</taxon>
        <taxon>Cylicocyclus</taxon>
    </lineage>
</organism>
<dbReference type="InterPro" id="IPR036236">
    <property type="entry name" value="Znf_C2H2_sf"/>
</dbReference>
<dbReference type="InterPro" id="IPR052797">
    <property type="entry name" value="RegFact_GeneExpr_CellDeath"/>
</dbReference>
<dbReference type="Pfam" id="PF00096">
    <property type="entry name" value="zf-C2H2"/>
    <property type="match status" value="1"/>
</dbReference>
<dbReference type="InterPro" id="IPR013087">
    <property type="entry name" value="Znf_C2H2_type"/>
</dbReference>
<evidence type="ECO:0000313" key="4">
    <source>
        <dbReference type="EMBL" id="CAJ0608555.1"/>
    </source>
</evidence>
<evidence type="ECO:0000256" key="2">
    <source>
        <dbReference type="SAM" id="MobiDB-lite"/>
    </source>
</evidence>